<evidence type="ECO:0000313" key="2">
    <source>
        <dbReference type="EMBL" id="KAJ1356008.1"/>
    </source>
</evidence>
<protein>
    <submittedName>
        <fullName evidence="2">Uncharacterized protein</fullName>
    </submittedName>
</protein>
<keyword evidence="3" id="KW-1185">Reference proteome</keyword>
<proteinExistence type="predicted"/>
<organism evidence="2 3">
    <name type="scientific">Parelaphostrongylus tenuis</name>
    <name type="common">Meningeal worm</name>
    <dbReference type="NCBI Taxonomy" id="148309"/>
    <lineage>
        <taxon>Eukaryota</taxon>
        <taxon>Metazoa</taxon>
        <taxon>Ecdysozoa</taxon>
        <taxon>Nematoda</taxon>
        <taxon>Chromadorea</taxon>
        <taxon>Rhabditida</taxon>
        <taxon>Rhabditina</taxon>
        <taxon>Rhabditomorpha</taxon>
        <taxon>Strongyloidea</taxon>
        <taxon>Metastrongylidae</taxon>
        <taxon>Parelaphostrongylus</taxon>
    </lineage>
</organism>
<gene>
    <name evidence="2" type="ORF">KIN20_013614</name>
</gene>
<dbReference type="AlphaFoldDB" id="A0AAD5QL56"/>
<reference evidence="2" key="1">
    <citation type="submission" date="2021-06" db="EMBL/GenBank/DDBJ databases">
        <title>Parelaphostrongylus tenuis whole genome reference sequence.</title>
        <authorList>
            <person name="Garwood T.J."/>
            <person name="Larsen P.A."/>
            <person name="Fountain-Jones N.M."/>
            <person name="Garbe J.R."/>
            <person name="Macchietto M.G."/>
            <person name="Kania S.A."/>
            <person name="Gerhold R.W."/>
            <person name="Richards J.E."/>
            <person name="Wolf T.M."/>
        </authorList>
    </citation>
    <scope>NUCLEOTIDE SEQUENCE</scope>
    <source>
        <strain evidence="2">MNPRO001-30</strain>
        <tissue evidence="2">Meninges</tissue>
    </source>
</reference>
<keyword evidence="1" id="KW-1133">Transmembrane helix</keyword>
<feature type="transmembrane region" description="Helical" evidence="1">
    <location>
        <begin position="28"/>
        <end position="48"/>
    </location>
</feature>
<evidence type="ECO:0000256" key="1">
    <source>
        <dbReference type="SAM" id="Phobius"/>
    </source>
</evidence>
<comment type="caution">
    <text evidence="2">The sequence shown here is derived from an EMBL/GenBank/DDBJ whole genome shotgun (WGS) entry which is preliminary data.</text>
</comment>
<evidence type="ECO:0000313" key="3">
    <source>
        <dbReference type="Proteomes" id="UP001196413"/>
    </source>
</evidence>
<name>A0AAD5QL56_PARTN</name>
<dbReference type="Proteomes" id="UP001196413">
    <property type="component" value="Unassembled WGS sequence"/>
</dbReference>
<keyword evidence="1" id="KW-0472">Membrane</keyword>
<keyword evidence="1" id="KW-0812">Transmembrane</keyword>
<sequence length="61" mass="6922">MFKITDAIRGNDTSPHGNFNSLVMSFHLPNFLLVISAALFFVAAYTFVRDYKIFGEEMTKS</sequence>
<dbReference type="EMBL" id="JAHQIW010002661">
    <property type="protein sequence ID" value="KAJ1356008.1"/>
    <property type="molecule type" value="Genomic_DNA"/>
</dbReference>
<accession>A0AAD5QL56</accession>